<evidence type="ECO:0000313" key="5">
    <source>
        <dbReference type="Proteomes" id="UP000218542"/>
    </source>
</evidence>
<dbReference type="GO" id="GO:0046872">
    <property type="term" value="F:metal ion binding"/>
    <property type="evidence" value="ECO:0007669"/>
    <property type="project" value="UniProtKB-KW"/>
</dbReference>
<keyword evidence="2" id="KW-0812">Transmembrane</keyword>
<feature type="domain" description="HMA" evidence="3">
    <location>
        <begin position="76"/>
        <end position="142"/>
    </location>
</feature>
<dbReference type="PANTHER" id="PTHR46594">
    <property type="entry name" value="P-TYPE CATION-TRANSPORTING ATPASE"/>
    <property type="match status" value="1"/>
</dbReference>
<keyword evidence="2" id="KW-0472">Membrane</keyword>
<evidence type="ECO:0000256" key="2">
    <source>
        <dbReference type="SAM" id="Phobius"/>
    </source>
</evidence>
<evidence type="ECO:0000256" key="1">
    <source>
        <dbReference type="ARBA" id="ARBA00022723"/>
    </source>
</evidence>
<dbReference type="AlphaFoldDB" id="A0A286TYQ4"/>
<dbReference type="SUPFAM" id="SSF55008">
    <property type="entry name" value="HMA, heavy metal-associated domain"/>
    <property type="match status" value="1"/>
</dbReference>
<dbReference type="PROSITE" id="PS50846">
    <property type="entry name" value="HMA_2"/>
    <property type="match status" value="1"/>
</dbReference>
<dbReference type="Gene3D" id="3.30.70.100">
    <property type="match status" value="1"/>
</dbReference>
<organism evidence="4 5">
    <name type="scientific">Candidatus Scalindua japonica</name>
    <dbReference type="NCBI Taxonomy" id="1284222"/>
    <lineage>
        <taxon>Bacteria</taxon>
        <taxon>Pseudomonadati</taxon>
        <taxon>Planctomycetota</taxon>
        <taxon>Candidatus Brocadiia</taxon>
        <taxon>Candidatus Brocadiales</taxon>
        <taxon>Candidatus Scalinduaceae</taxon>
        <taxon>Candidatus Scalindua</taxon>
    </lineage>
</organism>
<dbReference type="PANTHER" id="PTHR46594:SF4">
    <property type="entry name" value="P-TYPE CATION-TRANSPORTING ATPASE"/>
    <property type="match status" value="1"/>
</dbReference>
<dbReference type="InterPro" id="IPR006121">
    <property type="entry name" value="HMA_dom"/>
</dbReference>
<keyword evidence="2" id="KW-1133">Transmembrane helix</keyword>
<protein>
    <submittedName>
        <fullName evidence="4">Heavy metal transporting ATPase</fullName>
    </submittedName>
</protein>
<dbReference type="EMBL" id="BAOS01000017">
    <property type="protein sequence ID" value="GAX60988.1"/>
    <property type="molecule type" value="Genomic_DNA"/>
</dbReference>
<proteinExistence type="predicted"/>
<comment type="caution">
    <text evidence="4">The sequence shown here is derived from an EMBL/GenBank/DDBJ whole genome shotgun (WGS) entry which is preliminary data.</text>
</comment>
<evidence type="ECO:0000313" key="4">
    <source>
        <dbReference type="EMBL" id="GAX60988.1"/>
    </source>
</evidence>
<gene>
    <name evidence="4" type="ORF">SCALIN_C17_0021</name>
</gene>
<dbReference type="FunFam" id="3.30.70.100:FF:000001">
    <property type="entry name" value="ATPase copper transporting beta"/>
    <property type="match status" value="1"/>
</dbReference>
<feature type="transmembrane region" description="Helical" evidence="2">
    <location>
        <begin position="6"/>
        <end position="28"/>
    </location>
</feature>
<keyword evidence="1" id="KW-0479">Metal-binding</keyword>
<evidence type="ECO:0000259" key="3">
    <source>
        <dbReference type="PROSITE" id="PS50846"/>
    </source>
</evidence>
<dbReference type="CDD" id="cd00371">
    <property type="entry name" value="HMA"/>
    <property type="match status" value="1"/>
</dbReference>
<name>A0A286TYQ4_9BACT</name>
<dbReference type="Proteomes" id="UP000218542">
    <property type="component" value="Unassembled WGS sequence"/>
</dbReference>
<reference evidence="5" key="1">
    <citation type="journal article" date="2017" name="Environ. Microbiol. Rep.">
        <title>Genetic Diversity of Marine Anaerobic Ammonium-Oxidizing Bacteria as Revealed by Genomic and Proteomic Analyses of 'Candidatus Scalindua japonica'.</title>
        <authorList>
            <person name="Oshiki M."/>
            <person name="Mizuto K."/>
            <person name="Kimura Z."/>
            <person name="Kindaichi T."/>
            <person name="Satoh H."/>
            <person name="Okabe S."/>
        </authorList>
    </citation>
    <scope>NUCLEOTIDE SEQUENCE [LARGE SCALE GENOMIC DNA]</scope>
    <source>
        <strain evidence="5">husup-a2</strain>
    </source>
</reference>
<dbReference type="InterPro" id="IPR036163">
    <property type="entry name" value="HMA_dom_sf"/>
</dbReference>
<dbReference type="Pfam" id="PF00403">
    <property type="entry name" value="HMA"/>
    <property type="match status" value="1"/>
</dbReference>
<sequence>MFLNKLLNFGYILVISIVFGITMSTAIVKADSSLQSNSDFTLLKINDEFATTQEHEQAEENTEKEDLEAEELEGLEEYEISINGMTCANCETKVKGALLKCSGVKTAWVSHIEGSAVIEADTDMIDVDQIVAAIEKAGFAYLEEE</sequence>
<accession>A0A286TYQ4</accession>
<dbReference type="OrthoDB" id="9813965at2"/>
<keyword evidence="5" id="KW-1185">Reference proteome</keyword>